<dbReference type="InterPro" id="IPR012349">
    <property type="entry name" value="Split_barrel_FMN-bd"/>
</dbReference>
<gene>
    <name evidence="2" type="ORF">AKL17_2440</name>
</gene>
<name>A0A159Z3L5_9RHOB</name>
<dbReference type="KEGG" id="daa:AKL17_2440"/>
<dbReference type="InterPro" id="IPR038725">
    <property type="entry name" value="YdaG_split_barrel_FMN-bd"/>
</dbReference>
<dbReference type="PANTHER" id="PTHR34818:SF1">
    <property type="entry name" value="PROTEIN BLI-3"/>
    <property type="match status" value="1"/>
</dbReference>
<keyword evidence="3" id="KW-1185">Reference proteome</keyword>
<organism evidence="2 3">
    <name type="scientific">Frigidibacter mobilis</name>
    <dbReference type="NCBI Taxonomy" id="1335048"/>
    <lineage>
        <taxon>Bacteria</taxon>
        <taxon>Pseudomonadati</taxon>
        <taxon>Pseudomonadota</taxon>
        <taxon>Alphaproteobacteria</taxon>
        <taxon>Rhodobacterales</taxon>
        <taxon>Paracoccaceae</taxon>
        <taxon>Frigidibacter</taxon>
    </lineage>
</organism>
<protein>
    <recommendedName>
        <fullName evidence="1">General stress protein FMN-binding split barrel domain-containing protein</fullName>
    </recommendedName>
</protein>
<dbReference type="Proteomes" id="UP000076128">
    <property type="component" value="Chromosome"/>
</dbReference>
<sequence>MSLRQNLRDDPKATLFAAMGDTRSGMLGIEGSGQHLQPMTHYPDIEKGEIWFLSSRQTDLVRAIGQGARAHFVFINQDHDLHACMAGAIIQIYDDAKIDEIWSPVAAAWFPEGRQDPDLIALRLTLQEASIWASTESSVRFGIEILRSNISEDHQPDVGDHIIFEFNS</sequence>
<dbReference type="EMBL" id="CP012661">
    <property type="protein sequence ID" value="AMY69685.1"/>
    <property type="molecule type" value="Genomic_DNA"/>
</dbReference>
<dbReference type="Pfam" id="PF16242">
    <property type="entry name" value="Pyrid_ox_like"/>
    <property type="match status" value="1"/>
</dbReference>
<dbReference type="STRING" id="1335048.AKL17_2440"/>
<dbReference type="AlphaFoldDB" id="A0A159Z3L5"/>
<evidence type="ECO:0000313" key="2">
    <source>
        <dbReference type="EMBL" id="AMY69685.1"/>
    </source>
</evidence>
<proteinExistence type="predicted"/>
<feature type="domain" description="General stress protein FMN-binding split barrel" evidence="1">
    <location>
        <begin position="12"/>
        <end position="153"/>
    </location>
</feature>
<dbReference type="InterPro" id="IPR052917">
    <property type="entry name" value="Stress-Dev_Protein"/>
</dbReference>
<evidence type="ECO:0000259" key="1">
    <source>
        <dbReference type="Pfam" id="PF16242"/>
    </source>
</evidence>
<evidence type="ECO:0000313" key="3">
    <source>
        <dbReference type="Proteomes" id="UP000076128"/>
    </source>
</evidence>
<dbReference type="PANTHER" id="PTHR34818">
    <property type="entry name" value="PROTEIN BLI-3"/>
    <property type="match status" value="1"/>
</dbReference>
<dbReference type="Gene3D" id="2.30.110.10">
    <property type="entry name" value="Electron Transport, Fmn-binding Protein, Chain A"/>
    <property type="match status" value="1"/>
</dbReference>
<dbReference type="OrthoDB" id="1432662at2"/>
<dbReference type="SUPFAM" id="SSF50475">
    <property type="entry name" value="FMN-binding split barrel"/>
    <property type="match status" value="1"/>
</dbReference>
<dbReference type="RefSeq" id="WP_066813585.1">
    <property type="nucleotide sequence ID" value="NZ_CP012661.1"/>
</dbReference>
<reference evidence="2 3" key="1">
    <citation type="submission" date="2015-09" db="EMBL/GenBank/DDBJ databases">
        <title>Complete genome sequence of Defluviimonas alba cai42t isolated from an oilfield in Xinjiang.</title>
        <authorList>
            <person name="Geng S."/>
            <person name="Pan X."/>
            <person name="Wu X."/>
        </authorList>
    </citation>
    <scope>NUCLEOTIDE SEQUENCE [LARGE SCALE GENOMIC DNA]</scope>
    <source>
        <strain evidence="3">cai42</strain>
    </source>
</reference>
<accession>A0A159Z3L5</accession>